<reference evidence="2 3" key="1">
    <citation type="submission" date="2018-06" db="EMBL/GenBank/DDBJ databases">
        <authorList>
            <consortium name="Pathogen Informatics"/>
            <person name="Doyle S."/>
        </authorList>
    </citation>
    <scope>NUCLEOTIDE SEQUENCE [LARGE SCALE GENOMIC DNA]</scope>
    <source>
        <strain evidence="2 3">NCTC12195</strain>
    </source>
</reference>
<dbReference type="Proteomes" id="UP000255277">
    <property type="component" value="Unassembled WGS sequence"/>
</dbReference>
<proteinExistence type="predicted"/>
<sequence>MNDKKQQTKWVLVVLCCIVYSVTNLYEHFNLWFLMLLAIVAGTLIHYLVDFIFILINKFQALNQNNSI</sequence>
<organism evidence="2 3">
    <name type="scientific">Staphylococcus gallinarum</name>
    <dbReference type="NCBI Taxonomy" id="1293"/>
    <lineage>
        <taxon>Bacteria</taxon>
        <taxon>Bacillati</taxon>
        <taxon>Bacillota</taxon>
        <taxon>Bacilli</taxon>
        <taxon>Bacillales</taxon>
        <taxon>Staphylococcaceae</taxon>
        <taxon>Staphylococcus</taxon>
    </lineage>
</organism>
<feature type="transmembrane region" description="Helical" evidence="1">
    <location>
        <begin position="31"/>
        <end position="56"/>
    </location>
</feature>
<evidence type="ECO:0000313" key="2">
    <source>
        <dbReference type="EMBL" id="SUM31087.1"/>
    </source>
</evidence>
<protein>
    <submittedName>
        <fullName evidence="2">Uncharacterized protein</fullName>
    </submittedName>
</protein>
<evidence type="ECO:0000313" key="3">
    <source>
        <dbReference type="Proteomes" id="UP000255277"/>
    </source>
</evidence>
<keyword evidence="1" id="KW-0472">Membrane</keyword>
<dbReference type="EMBL" id="UHDK01000001">
    <property type="protein sequence ID" value="SUM31087.1"/>
    <property type="molecule type" value="Genomic_DNA"/>
</dbReference>
<keyword evidence="1" id="KW-0812">Transmembrane</keyword>
<keyword evidence="1" id="KW-1133">Transmembrane helix</keyword>
<evidence type="ECO:0000256" key="1">
    <source>
        <dbReference type="SAM" id="Phobius"/>
    </source>
</evidence>
<name>A0A380FA65_STAGA</name>
<accession>A0A380FA65</accession>
<gene>
    <name evidence="2" type="ORF">NCTC12195_00493</name>
</gene>
<dbReference type="AlphaFoldDB" id="A0A380FA65"/>